<dbReference type="PROSITE" id="PS51344">
    <property type="entry name" value="HTH_TFE_IIE"/>
    <property type="match status" value="1"/>
</dbReference>
<dbReference type="KEGG" id="mmaz:MmTuc01_0706"/>
<dbReference type="AlphaFoldDB" id="M1P6T0"/>
<dbReference type="EMBL" id="CP004144">
    <property type="protein sequence ID" value="AGF96117.1"/>
    <property type="molecule type" value="Genomic_DNA"/>
</dbReference>
<dbReference type="InterPro" id="IPR017919">
    <property type="entry name" value="TFIIE/TFIIEa_HTH"/>
</dbReference>
<accession>M1P6T0</accession>
<evidence type="ECO:0000259" key="1">
    <source>
        <dbReference type="PROSITE" id="PS51344"/>
    </source>
</evidence>
<name>M1P6T0_METMZ</name>
<organism evidence="2">
    <name type="scientific">Methanosarcina mazei Tuc01</name>
    <dbReference type="NCBI Taxonomy" id="1236903"/>
    <lineage>
        <taxon>Archaea</taxon>
        <taxon>Methanobacteriati</taxon>
        <taxon>Methanobacteriota</taxon>
        <taxon>Stenosarchaea group</taxon>
        <taxon>Methanomicrobia</taxon>
        <taxon>Methanosarcinales</taxon>
        <taxon>Methanosarcinaceae</taxon>
        <taxon>Methanosarcina</taxon>
    </lineage>
</organism>
<dbReference type="BioCyc" id="MMAZ1236903:G139K-669-MONOMER"/>
<reference evidence="2" key="1">
    <citation type="journal article" date="2013" name="Genome Announc.">
        <title>Complete Genome of a Methanosarcina mazei Strain Isolated from Sediment Samples from an Amazonian Flooded Area.</title>
        <authorList>
            <person name="Assis das Gracas D."/>
            <person name="Thiago Juca Ramos R."/>
            <person name="Vieira Araujo A.C."/>
            <person name="Zahlouth R."/>
            <person name="Ribeiro Carneiro A."/>
            <person name="Souza Lopes T."/>
            <person name="Azevedo Barauna R."/>
            <person name="Azevedo V."/>
            <person name="Cruz Schneider M.P."/>
            <person name="Pellizari V.H."/>
            <person name="Silva A."/>
        </authorList>
    </citation>
    <scope>NUCLEOTIDE SEQUENCE [LARGE SCALE GENOMIC DNA]</scope>
    <source>
        <strain evidence="2">Tuc01</strain>
    </source>
</reference>
<proteinExistence type="predicted"/>
<dbReference type="Proteomes" id="UP000011718">
    <property type="component" value="Chromosome"/>
</dbReference>
<dbReference type="InterPro" id="IPR036390">
    <property type="entry name" value="WH_DNA-bd_sf"/>
</dbReference>
<dbReference type="HOGENOM" id="CLU_2695810_0_0_2"/>
<dbReference type="InterPro" id="IPR036388">
    <property type="entry name" value="WH-like_DNA-bd_sf"/>
</dbReference>
<evidence type="ECO:0000313" key="2">
    <source>
        <dbReference type="EMBL" id="AGF96117.1"/>
    </source>
</evidence>
<gene>
    <name evidence="2" type="ORF">MmTuc01_0706</name>
</gene>
<dbReference type="Gene3D" id="1.10.10.10">
    <property type="entry name" value="Winged helix-like DNA-binding domain superfamily/Winged helix DNA-binding domain"/>
    <property type="match status" value="1"/>
</dbReference>
<protein>
    <submittedName>
        <fullName evidence="2">Archaeal transcription factor E</fullName>
    </submittedName>
</protein>
<sequence length="73" mass="8092">MVDLNDKVIRGYLRSLVGDDGLKMIEQMPEGNVTDEEIAAKTGVLLNTVRRTLFINSRFVGVLKKRVEALSSA</sequence>
<dbReference type="SUPFAM" id="SSF46785">
    <property type="entry name" value="Winged helix' DNA-binding domain"/>
    <property type="match status" value="1"/>
</dbReference>
<feature type="domain" description="HTH TFE/IIEalpha-type" evidence="1">
    <location>
        <begin position="5"/>
        <end position="73"/>
    </location>
</feature>